<evidence type="ECO:0000256" key="8">
    <source>
        <dbReference type="ARBA" id="ARBA00023136"/>
    </source>
</evidence>
<keyword evidence="11" id="KW-0491">MHC II</keyword>
<dbReference type="InterPro" id="IPR011162">
    <property type="entry name" value="MHC_I/II-like_Ag-recog"/>
</dbReference>
<dbReference type="InterPro" id="IPR001003">
    <property type="entry name" value="MHC_II_a_N"/>
</dbReference>
<dbReference type="Gene3D" id="2.60.40.10">
    <property type="entry name" value="Immunoglobulins"/>
    <property type="match status" value="2"/>
</dbReference>
<dbReference type="Proteomes" id="UP000677803">
    <property type="component" value="Unassembled WGS sequence"/>
</dbReference>
<reference evidence="16" key="1">
    <citation type="submission" date="2021-05" db="EMBL/GenBank/DDBJ databases">
        <authorList>
            <person name="Tigano A."/>
        </authorList>
    </citation>
    <scope>NUCLEOTIDE SEQUENCE</scope>
</reference>
<comment type="subcellular location">
    <subcellularLocation>
        <location evidence="1">Membrane</location>
        <topology evidence="1">Single-pass type I membrane protein</topology>
    </subcellularLocation>
</comment>
<dbReference type="PROSITE" id="PS50835">
    <property type="entry name" value="IG_LIKE"/>
    <property type="match status" value="2"/>
</dbReference>
<feature type="domain" description="Ig-like" evidence="15">
    <location>
        <begin position="337"/>
        <end position="425"/>
    </location>
</feature>
<evidence type="ECO:0000256" key="3">
    <source>
        <dbReference type="ARBA" id="ARBA00022692"/>
    </source>
</evidence>
<keyword evidence="12" id="KW-0393">Immunoglobulin domain</keyword>
<feature type="domain" description="Ig-like" evidence="15">
    <location>
        <begin position="111"/>
        <end position="201"/>
    </location>
</feature>
<evidence type="ECO:0000256" key="4">
    <source>
        <dbReference type="ARBA" id="ARBA00022729"/>
    </source>
</evidence>
<evidence type="ECO:0000256" key="10">
    <source>
        <dbReference type="ARBA" id="ARBA00023180"/>
    </source>
</evidence>
<feature type="transmembrane region" description="Helical" evidence="13">
    <location>
        <begin position="214"/>
        <end position="235"/>
    </location>
</feature>
<dbReference type="PANTHER" id="PTHR19944">
    <property type="entry name" value="MHC CLASS II-RELATED"/>
    <property type="match status" value="1"/>
</dbReference>
<feature type="signal peptide" evidence="14">
    <location>
        <begin position="1"/>
        <end position="17"/>
    </location>
</feature>
<keyword evidence="8 13" id="KW-0472">Membrane</keyword>
<evidence type="ECO:0000256" key="12">
    <source>
        <dbReference type="ARBA" id="ARBA00023319"/>
    </source>
</evidence>
<dbReference type="AlphaFoldDB" id="A0A8S4AXW9"/>
<dbReference type="PROSITE" id="PS00290">
    <property type="entry name" value="IG_MHC"/>
    <property type="match status" value="1"/>
</dbReference>
<keyword evidence="7" id="KW-1064">Adaptive immunity</keyword>
<dbReference type="Pfam" id="PF07654">
    <property type="entry name" value="C1-set"/>
    <property type="match status" value="2"/>
</dbReference>
<dbReference type="InterPro" id="IPR003597">
    <property type="entry name" value="Ig_C1-set"/>
</dbReference>
<evidence type="ECO:0000256" key="6">
    <source>
        <dbReference type="ARBA" id="ARBA00022989"/>
    </source>
</evidence>
<dbReference type="InterPro" id="IPR014745">
    <property type="entry name" value="MHC_II_a/b_N"/>
</dbReference>
<comment type="similarity">
    <text evidence="2">Belongs to the MHC class II family.</text>
</comment>
<evidence type="ECO:0000313" key="16">
    <source>
        <dbReference type="EMBL" id="CAG5897707.1"/>
    </source>
</evidence>
<keyword evidence="6 13" id="KW-1133">Transmembrane helix</keyword>
<feature type="non-terminal residue" evidence="16">
    <location>
        <position position="1"/>
    </location>
</feature>
<dbReference type="InterPro" id="IPR003006">
    <property type="entry name" value="Ig/MHC_CS"/>
</dbReference>
<dbReference type="SUPFAM" id="SSF54452">
    <property type="entry name" value="MHC antigen-recognition domain"/>
    <property type="match status" value="2"/>
</dbReference>
<dbReference type="SUPFAM" id="SSF48726">
    <property type="entry name" value="Immunoglobulin"/>
    <property type="match status" value="2"/>
</dbReference>
<evidence type="ECO:0000256" key="14">
    <source>
        <dbReference type="SAM" id="SignalP"/>
    </source>
</evidence>
<keyword evidence="10" id="KW-0325">Glycoprotein</keyword>
<gene>
    <name evidence="16" type="ORF">MMEN_LOCUS8751</name>
</gene>
<comment type="caution">
    <text evidence="16">The sequence shown here is derived from an EMBL/GenBank/DDBJ whole genome shotgun (WGS) entry which is preliminary data.</text>
</comment>
<name>A0A8S4AXW9_9TELE</name>
<feature type="transmembrane region" description="Helical" evidence="13">
    <location>
        <begin position="438"/>
        <end position="461"/>
    </location>
</feature>
<keyword evidence="3 13" id="KW-0812">Transmembrane</keyword>
<keyword evidence="4 14" id="KW-0732">Signal</keyword>
<dbReference type="GO" id="GO:0002504">
    <property type="term" value="P:antigen processing and presentation of peptide or polysaccharide antigen via MHC class II"/>
    <property type="evidence" value="ECO:0007669"/>
    <property type="project" value="UniProtKB-KW"/>
</dbReference>
<dbReference type="OrthoDB" id="9940220at2759"/>
<evidence type="ECO:0000256" key="7">
    <source>
        <dbReference type="ARBA" id="ARBA00023130"/>
    </source>
</evidence>
<keyword evidence="17" id="KW-1185">Reference proteome</keyword>
<dbReference type="SMART" id="SM00407">
    <property type="entry name" value="IGc1"/>
    <property type="match status" value="2"/>
</dbReference>
<organism evidence="16 17">
    <name type="scientific">Menidia menidia</name>
    <name type="common">Atlantic silverside</name>
    <dbReference type="NCBI Taxonomy" id="238744"/>
    <lineage>
        <taxon>Eukaryota</taxon>
        <taxon>Metazoa</taxon>
        <taxon>Chordata</taxon>
        <taxon>Craniata</taxon>
        <taxon>Vertebrata</taxon>
        <taxon>Euteleostomi</taxon>
        <taxon>Actinopterygii</taxon>
        <taxon>Neopterygii</taxon>
        <taxon>Teleostei</taxon>
        <taxon>Neoteleostei</taxon>
        <taxon>Acanthomorphata</taxon>
        <taxon>Ovalentaria</taxon>
        <taxon>Atherinomorphae</taxon>
        <taxon>Atheriniformes</taxon>
        <taxon>Atherinopsidae</taxon>
        <taxon>Menidiinae</taxon>
        <taxon>Menidia</taxon>
    </lineage>
</organism>
<evidence type="ECO:0000256" key="2">
    <source>
        <dbReference type="ARBA" id="ARBA00007394"/>
    </source>
</evidence>
<dbReference type="EMBL" id="CAJRST010008890">
    <property type="protein sequence ID" value="CAG5897707.1"/>
    <property type="molecule type" value="Genomic_DNA"/>
</dbReference>
<evidence type="ECO:0000259" key="15">
    <source>
        <dbReference type="PROSITE" id="PS50835"/>
    </source>
</evidence>
<evidence type="ECO:0000256" key="5">
    <source>
        <dbReference type="ARBA" id="ARBA00022859"/>
    </source>
</evidence>
<dbReference type="InterPro" id="IPR007110">
    <property type="entry name" value="Ig-like_dom"/>
</dbReference>
<evidence type="ECO:0000256" key="9">
    <source>
        <dbReference type="ARBA" id="ARBA00023157"/>
    </source>
</evidence>
<evidence type="ECO:0000256" key="11">
    <source>
        <dbReference type="ARBA" id="ARBA00023182"/>
    </source>
</evidence>
<dbReference type="PANTHER" id="PTHR19944:SF86">
    <property type="entry name" value="HLA CLASS II HISTOCOMPATIBILITY ANTIGEN, DR ALPHA CHAIN"/>
    <property type="match status" value="1"/>
</dbReference>
<sequence length="486" mass="55833">MIRFHCLLVLFFSLVSSVPSYYYQSRACCSFKGPHFESTEYILVFSLNKHEMVEYNSTRGNWTGFTAFSVMVANDFHNNPRNAPLRNLEKKLLCEKNMDFIKSLGNLTTAPTVNIKLLKQPDGRHQALLVCSAYNFYPKKIQMTWLRNNEDVTSGLTYSDVMADGDLYFQIHSFLEYTPSVGETITCVVEHASLSEPKLIIWDNSLPAKKHIQVIVGVSGLVLGIVLMSSGLIYYKRKSAANTTVSQVCVFTEESHQLCHIFGCFDSSDTQVIVTLDDDELYHVDFKKHSLVWENKIPSFLRVEWPYKYEEWYRDVCKRKAYIWTPDKSATRSEAPPETVIYPRDGVIEEEDNTLICFINKFFPPVINIKWTKNDEEVTVKDAFIKSIANPDGTFHVFSYLNFIPKQGDIYSCTVEHEALEEPLTRFWEVETEESNGLAVFCAVGLFVGLVGVAGGTFFFYHSLLGAEPWNRQRRDMEEMQRHHSV</sequence>
<dbReference type="GO" id="GO:0002250">
    <property type="term" value="P:adaptive immune response"/>
    <property type="evidence" value="ECO:0007669"/>
    <property type="project" value="UniProtKB-KW"/>
</dbReference>
<proteinExistence type="inferred from homology"/>
<keyword evidence="9" id="KW-1015">Disulfide bond</keyword>
<dbReference type="GO" id="GO:0042613">
    <property type="term" value="C:MHC class II protein complex"/>
    <property type="evidence" value="ECO:0007669"/>
    <property type="project" value="UniProtKB-KW"/>
</dbReference>
<keyword evidence="5" id="KW-0391">Immunity</keyword>
<protein>
    <submittedName>
        <fullName evidence="16">(Atlantic silverside) hypothetical protein</fullName>
    </submittedName>
</protein>
<dbReference type="InterPro" id="IPR036179">
    <property type="entry name" value="Ig-like_dom_sf"/>
</dbReference>
<evidence type="ECO:0000313" key="17">
    <source>
        <dbReference type="Proteomes" id="UP000677803"/>
    </source>
</evidence>
<dbReference type="Gene3D" id="3.10.320.10">
    <property type="entry name" value="Class II Histocompatibility Antigen, M Beta Chain, Chain B, domain 1"/>
    <property type="match status" value="1"/>
</dbReference>
<dbReference type="InterPro" id="IPR013783">
    <property type="entry name" value="Ig-like_fold"/>
</dbReference>
<evidence type="ECO:0000256" key="13">
    <source>
        <dbReference type="SAM" id="Phobius"/>
    </source>
</evidence>
<dbReference type="Pfam" id="PF00993">
    <property type="entry name" value="MHC_II_alpha"/>
    <property type="match status" value="1"/>
</dbReference>
<dbReference type="InterPro" id="IPR050160">
    <property type="entry name" value="MHC/Immunoglobulin"/>
</dbReference>
<accession>A0A8S4AXW9</accession>
<evidence type="ECO:0000256" key="1">
    <source>
        <dbReference type="ARBA" id="ARBA00004479"/>
    </source>
</evidence>
<feature type="chain" id="PRO_5035795646" evidence="14">
    <location>
        <begin position="18"/>
        <end position="486"/>
    </location>
</feature>